<keyword evidence="3" id="KW-0175">Coiled coil</keyword>
<dbReference type="InterPro" id="IPR035965">
    <property type="entry name" value="PAS-like_dom_sf"/>
</dbReference>
<dbReference type="Pfam" id="PF00990">
    <property type="entry name" value="GGDEF"/>
    <property type="match status" value="1"/>
</dbReference>
<evidence type="ECO:0000259" key="6">
    <source>
        <dbReference type="PROSITE" id="PS50887"/>
    </source>
</evidence>
<dbReference type="PROSITE" id="PS50887">
    <property type="entry name" value="GGDEF"/>
    <property type="match status" value="1"/>
</dbReference>
<evidence type="ECO:0000313" key="7">
    <source>
        <dbReference type="EMBL" id="TBH81502.1"/>
    </source>
</evidence>
<dbReference type="PROSITE" id="PS50113">
    <property type="entry name" value="PAC"/>
    <property type="match status" value="1"/>
</dbReference>
<dbReference type="Gene3D" id="3.30.70.270">
    <property type="match status" value="1"/>
</dbReference>
<dbReference type="GO" id="GO:0052621">
    <property type="term" value="F:diguanylate cyclase activity"/>
    <property type="evidence" value="ECO:0007669"/>
    <property type="project" value="UniProtKB-EC"/>
</dbReference>
<dbReference type="EC" id="2.7.7.65" evidence="1"/>
<dbReference type="SMART" id="SM00267">
    <property type="entry name" value="GGDEF"/>
    <property type="match status" value="1"/>
</dbReference>
<feature type="coiled-coil region" evidence="3">
    <location>
        <begin position="159"/>
        <end position="189"/>
    </location>
</feature>
<dbReference type="InterPro" id="IPR043128">
    <property type="entry name" value="Rev_trsase/Diguanyl_cyclase"/>
</dbReference>
<dbReference type="SMART" id="SM00091">
    <property type="entry name" value="PAS"/>
    <property type="match status" value="1"/>
</dbReference>
<dbReference type="PANTHER" id="PTHR45138:SF9">
    <property type="entry name" value="DIGUANYLATE CYCLASE DGCM-RELATED"/>
    <property type="match status" value="1"/>
</dbReference>
<dbReference type="InterPro" id="IPR000700">
    <property type="entry name" value="PAS-assoc_C"/>
</dbReference>
<protein>
    <recommendedName>
        <fullName evidence="1">diguanylate cyclase</fullName>
        <ecNumber evidence="1">2.7.7.65</ecNumber>
    </recommendedName>
</protein>
<dbReference type="InterPro" id="IPR050469">
    <property type="entry name" value="Diguanylate_Cyclase"/>
</dbReference>
<dbReference type="Gene3D" id="3.30.450.20">
    <property type="entry name" value="PAS domain"/>
    <property type="match status" value="1"/>
</dbReference>
<evidence type="ECO:0000259" key="5">
    <source>
        <dbReference type="PROSITE" id="PS50113"/>
    </source>
</evidence>
<dbReference type="NCBIfam" id="TIGR00254">
    <property type="entry name" value="GGDEF"/>
    <property type="match status" value="1"/>
</dbReference>
<dbReference type="RefSeq" id="WP_130957752.1">
    <property type="nucleotide sequence ID" value="NZ_JBHSHA010000012.1"/>
</dbReference>
<feature type="domain" description="PAS" evidence="4">
    <location>
        <begin position="179"/>
        <end position="250"/>
    </location>
</feature>
<dbReference type="AlphaFoldDB" id="A0A6H3FDK0"/>
<evidence type="ECO:0000256" key="1">
    <source>
        <dbReference type="ARBA" id="ARBA00012528"/>
    </source>
</evidence>
<dbReference type="SUPFAM" id="SSF55785">
    <property type="entry name" value="PYP-like sensor domain (PAS domain)"/>
    <property type="match status" value="1"/>
</dbReference>
<organism evidence="7 8">
    <name type="scientific">Desulfovibrio legallii</name>
    <dbReference type="NCBI Taxonomy" id="571438"/>
    <lineage>
        <taxon>Bacteria</taxon>
        <taxon>Pseudomonadati</taxon>
        <taxon>Thermodesulfobacteriota</taxon>
        <taxon>Desulfovibrionia</taxon>
        <taxon>Desulfovibrionales</taxon>
        <taxon>Desulfovibrionaceae</taxon>
        <taxon>Desulfovibrio</taxon>
    </lineage>
</organism>
<dbReference type="SUPFAM" id="SSF55781">
    <property type="entry name" value="GAF domain-like"/>
    <property type="match status" value="1"/>
</dbReference>
<proteinExistence type="predicted"/>
<evidence type="ECO:0000256" key="2">
    <source>
        <dbReference type="ARBA" id="ARBA00034247"/>
    </source>
</evidence>
<feature type="domain" description="PAC" evidence="5">
    <location>
        <begin position="260"/>
        <end position="311"/>
    </location>
</feature>
<dbReference type="EMBL" id="SIXC01000002">
    <property type="protein sequence ID" value="TBH81502.1"/>
    <property type="molecule type" value="Genomic_DNA"/>
</dbReference>
<accession>A0A6H3FDK0</accession>
<feature type="domain" description="GGDEF" evidence="6">
    <location>
        <begin position="343"/>
        <end position="472"/>
    </location>
</feature>
<dbReference type="PANTHER" id="PTHR45138">
    <property type="entry name" value="REGULATORY COMPONENTS OF SENSORY TRANSDUCTION SYSTEM"/>
    <property type="match status" value="1"/>
</dbReference>
<dbReference type="InterPro" id="IPR000014">
    <property type="entry name" value="PAS"/>
</dbReference>
<dbReference type="Proteomes" id="UP000292919">
    <property type="component" value="Unassembled WGS sequence"/>
</dbReference>
<dbReference type="PROSITE" id="PS50112">
    <property type="entry name" value="PAS"/>
    <property type="match status" value="1"/>
</dbReference>
<dbReference type="Pfam" id="PF13426">
    <property type="entry name" value="PAS_9"/>
    <property type="match status" value="1"/>
</dbReference>
<dbReference type="SMART" id="SM00065">
    <property type="entry name" value="GAF"/>
    <property type="match status" value="1"/>
</dbReference>
<dbReference type="FunFam" id="3.30.70.270:FF:000001">
    <property type="entry name" value="Diguanylate cyclase domain protein"/>
    <property type="match status" value="1"/>
</dbReference>
<reference evidence="7 8" key="1">
    <citation type="submission" date="2018-12" db="EMBL/GenBank/DDBJ databases">
        <title>First genome draft of Desulfovibrio legallis sp. nov.</title>
        <authorList>
            <person name="Ben Dhia O."/>
            <person name="Najjari A."/>
            <person name="Ferjani R."/>
            <person name="Fhoula I."/>
            <person name="Fardeau M.-L."/>
            <person name="Boudabbous A."/>
            <person name="Ouzari H.I."/>
        </authorList>
    </citation>
    <scope>NUCLEOTIDE SEQUENCE [LARGE SCALE GENOMIC DNA]</scope>
    <source>
        <strain evidence="7 8">H1T</strain>
    </source>
</reference>
<dbReference type="Gene3D" id="3.30.450.40">
    <property type="match status" value="1"/>
</dbReference>
<dbReference type="InterPro" id="IPR000160">
    <property type="entry name" value="GGDEF_dom"/>
</dbReference>
<dbReference type="InterPro" id="IPR003018">
    <property type="entry name" value="GAF"/>
</dbReference>
<evidence type="ECO:0000313" key="8">
    <source>
        <dbReference type="Proteomes" id="UP000292919"/>
    </source>
</evidence>
<dbReference type="SUPFAM" id="SSF55073">
    <property type="entry name" value="Nucleotide cyclase"/>
    <property type="match status" value="1"/>
</dbReference>
<dbReference type="InterPro" id="IPR029016">
    <property type="entry name" value="GAF-like_dom_sf"/>
</dbReference>
<comment type="caution">
    <text evidence="7">The sequence shown here is derived from an EMBL/GenBank/DDBJ whole genome shotgun (WGS) entry which is preliminary data.</text>
</comment>
<gene>
    <name evidence="7" type="ORF">EB812_01690</name>
</gene>
<evidence type="ECO:0000259" key="4">
    <source>
        <dbReference type="PROSITE" id="PS50112"/>
    </source>
</evidence>
<evidence type="ECO:0000256" key="3">
    <source>
        <dbReference type="SAM" id="Coils"/>
    </source>
</evidence>
<dbReference type="InterPro" id="IPR029787">
    <property type="entry name" value="Nucleotide_cyclase"/>
</dbReference>
<keyword evidence="8" id="KW-1185">Reference proteome</keyword>
<dbReference type="CDD" id="cd01949">
    <property type="entry name" value="GGDEF"/>
    <property type="match status" value="1"/>
</dbReference>
<name>A0A6H3FDK0_9BACT</name>
<comment type="catalytic activity">
    <reaction evidence="2">
        <text>2 GTP = 3',3'-c-di-GMP + 2 diphosphate</text>
        <dbReference type="Rhea" id="RHEA:24898"/>
        <dbReference type="ChEBI" id="CHEBI:33019"/>
        <dbReference type="ChEBI" id="CHEBI:37565"/>
        <dbReference type="ChEBI" id="CHEBI:58805"/>
        <dbReference type="EC" id="2.7.7.65"/>
    </reaction>
</comment>
<dbReference type="Pfam" id="PF01590">
    <property type="entry name" value="GAF"/>
    <property type="match status" value="1"/>
</dbReference>
<dbReference type="NCBIfam" id="TIGR00229">
    <property type="entry name" value="sensory_box"/>
    <property type="match status" value="1"/>
</dbReference>
<sequence length="477" mass="54389">MNQTLSTELLPEWQRIVDLIAHIAKVPVGLIMGLRDNTLTVLVSSRTKGNPYRAGETTSLPDSGLYCEHVIRSQQALQVPDALQSPQWDHNPDLARHMVAYLGFPVRYPDGTPFGTICLLDSKEHHFSQEVTELIERMRALIEGNLKMQNLLNQNAKRVSEIHEKNQRLEKLLQALDESEKKFRFITENTVDFIWMYNVSKRRFLYASPGLKQLTGQEAETLLTMPLHNIVLPQYLDNIKRNMQNAVRKLRENPTTEPVSQSEIQQYRVDGSAVWVEYKVKYLINQEGDVEAVGVSRNIEERKRREQEIRFLSTHDYLTKTHNRLYLYAEARKEIALTERSGRPLAMLFFDLDGFKAVNDQHGHAVGDAVLQRTTHVVMQNLRKSDVLARYGGEEFVVLMPDMPLEAAHNAAERIRLAVEAEPMPKGLTMTVSIGVAVRAPHESLEQWVDRADRAMYEAKDQGRNCCIVSSSAPPGP</sequence>
<dbReference type="CDD" id="cd00130">
    <property type="entry name" value="PAS"/>
    <property type="match status" value="1"/>
</dbReference>